<dbReference type="GO" id="GO:0009847">
    <property type="term" value="P:spore germination"/>
    <property type="evidence" value="ECO:0007669"/>
    <property type="project" value="UniProtKB-UniRule"/>
</dbReference>
<comment type="similarity">
    <text evidence="2 6">Belongs to the GerABKA family.</text>
</comment>
<dbReference type="Pfam" id="PF03323">
    <property type="entry name" value="GerA"/>
    <property type="match status" value="1"/>
</dbReference>
<organism evidence="8 9">
    <name type="scientific">Bacillus thuringiensis</name>
    <dbReference type="NCBI Taxonomy" id="1428"/>
    <lineage>
        <taxon>Bacteria</taxon>
        <taxon>Bacillati</taxon>
        <taxon>Bacillota</taxon>
        <taxon>Bacilli</taxon>
        <taxon>Bacillales</taxon>
        <taxon>Bacillaceae</taxon>
        <taxon>Bacillus</taxon>
        <taxon>Bacillus cereus group</taxon>
    </lineage>
</organism>
<evidence type="ECO:0000256" key="6">
    <source>
        <dbReference type="PIRNR" id="PIRNR005690"/>
    </source>
</evidence>
<accession>A0A9X7APA5</accession>
<proteinExistence type="inferred from homology"/>
<evidence type="ECO:0000256" key="1">
    <source>
        <dbReference type="ARBA" id="ARBA00004141"/>
    </source>
</evidence>
<evidence type="ECO:0000256" key="4">
    <source>
        <dbReference type="ARBA" id="ARBA00022989"/>
    </source>
</evidence>
<feature type="transmembrane region" description="Helical" evidence="7">
    <location>
        <begin position="377"/>
        <end position="403"/>
    </location>
</feature>
<dbReference type="Proteomes" id="UP000226106">
    <property type="component" value="Unassembled WGS sequence"/>
</dbReference>
<dbReference type="EMBL" id="NVCO01000039">
    <property type="protein sequence ID" value="PFT45863.1"/>
    <property type="molecule type" value="Genomic_DNA"/>
</dbReference>
<dbReference type="GO" id="GO:0005886">
    <property type="term" value="C:plasma membrane"/>
    <property type="evidence" value="ECO:0007669"/>
    <property type="project" value="UniProtKB-SubCell"/>
</dbReference>
<evidence type="ECO:0000313" key="9">
    <source>
        <dbReference type="Proteomes" id="UP000226106"/>
    </source>
</evidence>
<evidence type="ECO:0000256" key="5">
    <source>
        <dbReference type="ARBA" id="ARBA00023136"/>
    </source>
</evidence>
<protein>
    <submittedName>
        <fullName evidence="8">Spore germination protein</fullName>
    </submittedName>
</protein>
<keyword evidence="3 7" id="KW-0812">Transmembrane</keyword>
<dbReference type="PANTHER" id="PTHR22550">
    <property type="entry name" value="SPORE GERMINATION PROTEIN"/>
    <property type="match status" value="1"/>
</dbReference>
<feature type="transmembrane region" description="Helical" evidence="7">
    <location>
        <begin position="423"/>
        <end position="444"/>
    </location>
</feature>
<comment type="subcellular location">
    <subcellularLocation>
        <location evidence="6">Cell membrane</location>
    </subcellularLocation>
    <subcellularLocation>
        <location evidence="1">Membrane</location>
        <topology evidence="1">Multi-pass membrane protein</topology>
    </subcellularLocation>
</comment>
<dbReference type="RefSeq" id="WP_098640561.1">
    <property type="nucleotide sequence ID" value="NZ_NVCO01000039.1"/>
</dbReference>
<feature type="transmembrane region" description="Helical" evidence="7">
    <location>
        <begin position="296"/>
        <end position="318"/>
    </location>
</feature>
<reference evidence="8 9" key="1">
    <citation type="submission" date="2017-09" db="EMBL/GenBank/DDBJ databases">
        <title>Large-scale bioinformatics analysis of Bacillus genomes uncovers conserved roles of natural products in bacterial physiology.</title>
        <authorList>
            <consortium name="Agbiome Team Llc"/>
            <person name="Bleich R.M."/>
            <person name="Grubbs K.J."/>
            <person name="Santa Maria K.C."/>
            <person name="Allen S.E."/>
            <person name="Farag S."/>
            <person name="Shank E.A."/>
            <person name="Bowers A."/>
        </authorList>
    </citation>
    <scope>NUCLEOTIDE SEQUENCE [LARGE SCALE GENOMIC DNA]</scope>
    <source>
        <strain evidence="8 9">AFS065400</strain>
    </source>
</reference>
<evidence type="ECO:0000256" key="3">
    <source>
        <dbReference type="ARBA" id="ARBA00022692"/>
    </source>
</evidence>
<dbReference type="InterPro" id="IPR050768">
    <property type="entry name" value="UPF0353/GerABKA_families"/>
</dbReference>
<dbReference type="PIRSF" id="PIRSF005690">
    <property type="entry name" value="GerBA"/>
    <property type="match status" value="1"/>
</dbReference>
<dbReference type="AlphaFoldDB" id="A0A9X7APA5"/>
<name>A0A9X7APA5_BACTU</name>
<gene>
    <name evidence="8" type="ORF">COK72_13825</name>
</gene>
<evidence type="ECO:0000256" key="2">
    <source>
        <dbReference type="ARBA" id="ARBA00005278"/>
    </source>
</evidence>
<keyword evidence="5 6" id="KW-0472">Membrane</keyword>
<evidence type="ECO:0000313" key="8">
    <source>
        <dbReference type="EMBL" id="PFT45863.1"/>
    </source>
</evidence>
<dbReference type="PANTHER" id="PTHR22550:SF16">
    <property type="entry name" value="SPORE GERMINATION PROTEIN"/>
    <property type="match status" value="1"/>
</dbReference>
<dbReference type="InterPro" id="IPR004995">
    <property type="entry name" value="Spore_Ger"/>
</dbReference>
<sequence length="483" mass="54083">MKTFLLPDKEPETNQKNYNSVQINSSLDKSLEFIKYQLGDAPDLVIRRIQKENDQTLALVYLSELTDKKDVNDNILKPLLREDFKAELELIIPLGNISKVQYLSQLQESLLGGNAILLVNKFPIAYKLEIKGGPNREPSDSKNEISIKGTHQGFVEAATKNIALIRNYLPTAKLNVKSTEVGEEGKTKIYVLFLIEKVDFEIIEEIQNRLNNIKVNSIVNTGELVKHIEDNPYSPFPQLLLTERPDTAVSHLLEGKFVIVVDHSPNVLIGPTNFLSFFRNIDDRSTRWMINFVLQILRIVAFFLALVLPAAYIALISFNFSLIPVPLFLSIAESRENVPFSAIVEAMIMEITLEMMREAALRLPAPIGQTMGIVGGIIIGQAAVQAGIVSNIMIIIVSITAIASFTVPNYDMSLAVRYLRFPMMLLATWFGVVGIIVGLMTLLAHMLSIRSIGTPYGVSFLPMNISKLKYFILKYKNRAKGDI</sequence>
<keyword evidence="4 7" id="KW-1133">Transmembrane helix</keyword>
<evidence type="ECO:0000256" key="7">
    <source>
        <dbReference type="SAM" id="Phobius"/>
    </source>
</evidence>
<comment type="caution">
    <text evidence="8">The sequence shown here is derived from an EMBL/GenBank/DDBJ whole genome shotgun (WGS) entry which is preliminary data.</text>
</comment>